<gene>
    <name evidence="13" type="ORF">GEU84_012235</name>
</gene>
<dbReference type="PROSITE" id="PS01246">
    <property type="entry name" value="UPF0003"/>
    <property type="match status" value="1"/>
</dbReference>
<sequence>MTRGRISGLLRGLLLGVLLASAAPAQTVPAPTTTPNLQLAPQPGTPRQLSATEPAESDTSPDYAAWETLATRAEAATADRNSTAIALDQIRAQLVDWREALLVAQSTNSTRIATLRTQIAALGPAPAEGETEADEIATRREELTDQLVRLQAPGIAADEAYRRADGLIREIDRILRERQADELLRLWPMPINPANWPAALRALSDTGGGIWAESAAAWDRPAARQELYNNLPLILGLLAFAAVLIWRGRRWMEHLTWRLQEHASARGAKVWALLVSLGQIILPTAGMLALAIALDRTGLLGIVGSVVAGLLPVLGFVIFAAYWLGMRVFPKGAGKVGPLLLPPERRAEGRFHVASFGVLLGLEALRLTAFDTSQVGDAAMAVLALPILIVGGLQLVRLGQLLLLHSTNTAEAGAEAQGYRDRLIGVLGRVTILFGVVGPLLAAVGYVSAGAALVYPAGMSLGLIGLLYILQLLVGDIYALATRNEEAGREALVPVLVGFAMVLASAPLFALIWGARLADITELWTRFREGFQLGATRISPSDFLFFAVLFAIGYTLTRLFQGALKTSILPKTTLDQGGQNAITAGVGYVGIFLAGLIAINSAGIDLSGLAIVAGALSVGIGFGLQNVVSNFVSGIILLIERPVSEGDWIEVGGVQGIVKSISVRSTRIQTFDRTDVIVPNTDLVAGQVTNWTRYNLSGRLIVPIGVDYGSDTRKVERILREIAEAQPLAVLNPPPLIVFMGFGTDALNFEIRLILRDVNFSLSVRTEINHAIAQRFREEGVDMPFAQRDLWIRNPEAIREALTGIVPAAAPAPMPEAAQPQPPQRAEVAQDGRAPWEGPATGDSDTEDTR</sequence>
<keyword evidence="5 8" id="KW-1133">Transmembrane helix</keyword>
<feature type="transmembrane region" description="Helical" evidence="8">
    <location>
        <begin position="492"/>
        <end position="515"/>
    </location>
</feature>
<feature type="transmembrane region" description="Helical" evidence="8">
    <location>
        <begin position="461"/>
        <end position="480"/>
    </location>
</feature>
<dbReference type="RefSeq" id="WP_152825761.1">
    <property type="nucleotide sequence ID" value="NZ_WHUT02000006.1"/>
</dbReference>
<keyword evidence="3" id="KW-1003">Cell membrane</keyword>
<evidence type="ECO:0000256" key="5">
    <source>
        <dbReference type="ARBA" id="ARBA00022989"/>
    </source>
</evidence>
<evidence type="ECO:0000259" key="10">
    <source>
        <dbReference type="Pfam" id="PF00924"/>
    </source>
</evidence>
<evidence type="ECO:0000256" key="6">
    <source>
        <dbReference type="ARBA" id="ARBA00023136"/>
    </source>
</evidence>
<evidence type="ECO:0000259" key="11">
    <source>
        <dbReference type="Pfam" id="PF12607"/>
    </source>
</evidence>
<dbReference type="Gene3D" id="3.30.70.100">
    <property type="match status" value="1"/>
</dbReference>
<accession>A0A8X8H107</accession>
<dbReference type="InterPro" id="IPR006685">
    <property type="entry name" value="MscS_channel_2nd"/>
</dbReference>
<feature type="region of interest" description="Disordered" evidence="7">
    <location>
        <begin position="29"/>
        <end position="61"/>
    </location>
</feature>
<evidence type="ECO:0000256" key="1">
    <source>
        <dbReference type="ARBA" id="ARBA00004651"/>
    </source>
</evidence>
<dbReference type="Pfam" id="PF21082">
    <property type="entry name" value="MS_channel_3rd"/>
    <property type="match status" value="1"/>
</dbReference>
<keyword evidence="4 8" id="KW-0812">Transmembrane</keyword>
<dbReference type="Pfam" id="PF00924">
    <property type="entry name" value="MS_channel_2nd"/>
    <property type="match status" value="1"/>
</dbReference>
<keyword evidence="14" id="KW-1185">Reference proteome</keyword>
<evidence type="ECO:0000256" key="9">
    <source>
        <dbReference type="SAM" id="SignalP"/>
    </source>
</evidence>
<dbReference type="InterPro" id="IPR011066">
    <property type="entry name" value="MscS_channel_C_sf"/>
</dbReference>
<feature type="transmembrane region" description="Helical" evidence="8">
    <location>
        <begin position="375"/>
        <end position="396"/>
    </location>
</feature>
<feature type="chain" id="PRO_5036444982" evidence="9">
    <location>
        <begin position="23"/>
        <end position="850"/>
    </location>
</feature>
<comment type="caution">
    <text evidence="13">The sequence shown here is derived from an EMBL/GenBank/DDBJ whole genome shotgun (WGS) entry which is preliminary data.</text>
</comment>
<dbReference type="InterPro" id="IPR022249">
    <property type="entry name" value="DUF3772"/>
</dbReference>
<feature type="transmembrane region" description="Helical" evidence="8">
    <location>
        <begin position="581"/>
        <end position="604"/>
    </location>
</feature>
<dbReference type="EMBL" id="WHUT02000006">
    <property type="protein sequence ID" value="NUB45161.1"/>
    <property type="molecule type" value="Genomic_DNA"/>
</dbReference>
<protein>
    <submittedName>
        <fullName evidence="13">Mechanosensitive ion channel family protein</fullName>
    </submittedName>
</protein>
<dbReference type="GO" id="GO:0008381">
    <property type="term" value="F:mechanosensitive monoatomic ion channel activity"/>
    <property type="evidence" value="ECO:0007669"/>
    <property type="project" value="UniProtKB-ARBA"/>
</dbReference>
<keyword evidence="9" id="KW-0732">Signal</keyword>
<dbReference type="Pfam" id="PF12607">
    <property type="entry name" value="DUF3772"/>
    <property type="match status" value="1"/>
</dbReference>
<dbReference type="SUPFAM" id="SSF50182">
    <property type="entry name" value="Sm-like ribonucleoproteins"/>
    <property type="match status" value="1"/>
</dbReference>
<dbReference type="InterPro" id="IPR049278">
    <property type="entry name" value="MS_channel_C"/>
</dbReference>
<dbReference type="SUPFAM" id="SSF82861">
    <property type="entry name" value="Mechanosensitive channel protein MscS (YggB), transmembrane region"/>
    <property type="match status" value="1"/>
</dbReference>
<feature type="signal peptide" evidence="9">
    <location>
        <begin position="1"/>
        <end position="22"/>
    </location>
</feature>
<feature type="domain" description="DUF3772" evidence="11">
    <location>
        <begin position="156"/>
        <end position="215"/>
    </location>
</feature>
<comment type="subcellular location">
    <subcellularLocation>
        <location evidence="1">Cell membrane</location>
        <topology evidence="1">Multi-pass membrane protein</topology>
    </subcellularLocation>
</comment>
<evidence type="ECO:0000256" key="4">
    <source>
        <dbReference type="ARBA" id="ARBA00022692"/>
    </source>
</evidence>
<organism evidence="13 14">
    <name type="scientific">Fertoeibacter niger</name>
    <dbReference type="NCBI Taxonomy" id="2656921"/>
    <lineage>
        <taxon>Bacteria</taxon>
        <taxon>Pseudomonadati</taxon>
        <taxon>Pseudomonadota</taxon>
        <taxon>Alphaproteobacteria</taxon>
        <taxon>Rhodobacterales</taxon>
        <taxon>Paracoccaceae</taxon>
        <taxon>Fertoeibacter</taxon>
    </lineage>
</organism>
<dbReference type="InterPro" id="IPR052702">
    <property type="entry name" value="MscS-like_channel"/>
</dbReference>
<dbReference type="InterPro" id="IPR023408">
    <property type="entry name" value="MscS_beta-dom_sf"/>
</dbReference>
<feature type="compositionally biased region" description="Low complexity" evidence="7">
    <location>
        <begin position="809"/>
        <end position="829"/>
    </location>
</feature>
<evidence type="ECO:0000256" key="3">
    <source>
        <dbReference type="ARBA" id="ARBA00022475"/>
    </source>
</evidence>
<evidence type="ECO:0000313" key="14">
    <source>
        <dbReference type="Proteomes" id="UP000484076"/>
    </source>
</evidence>
<name>A0A8X8H107_9RHOB</name>
<feature type="domain" description="Mechanosensitive ion channel MscS C-terminal" evidence="12">
    <location>
        <begin position="702"/>
        <end position="783"/>
    </location>
</feature>
<dbReference type="Proteomes" id="UP000484076">
    <property type="component" value="Unassembled WGS sequence"/>
</dbReference>
<keyword evidence="6 8" id="KW-0472">Membrane</keyword>
<dbReference type="SUPFAM" id="SSF82689">
    <property type="entry name" value="Mechanosensitive channel protein MscS (YggB), C-terminal domain"/>
    <property type="match status" value="1"/>
</dbReference>
<feature type="transmembrane region" description="Helical" evidence="8">
    <location>
        <begin position="610"/>
        <end position="639"/>
    </location>
</feature>
<dbReference type="PANTHER" id="PTHR30347">
    <property type="entry name" value="POTASSIUM CHANNEL RELATED"/>
    <property type="match status" value="1"/>
</dbReference>
<dbReference type="AlphaFoldDB" id="A0A8X8H107"/>
<dbReference type="GO" id="GO:0005886">
    <property type="term" value="C:plasma membrane"/>
    <property type="evidence" value="ECO:0007669"/>
    <property type="project" value="UniProtKB-SubCell"/>
</dbReference>
<feature type="transmembrane region" description="Helical" evidence="8">
    <location>
        <begin position="430"/>
        <end position="455"/>
    </location>
</feature>
<feature type="transmembrane region" description="Helical" evidence="8">
    <location>
        <begin position="270"/>
        <end position="293"/>
    </location>
</feature>
<comment type="similarity">
    <text evidence="2">Belongs to the MscS (TC 1.A.23) family.</text>
</comment>
<feature type="region of interest" description="Disordered" evidence="7">
    <location>
        <begin position="809"/>
        <end position="850"/>
    </location>
</feature>
<dbReference type="PANTHER" id="PTHR30347:SF1">
    <property type="entry name" value="MECHANOSENSITIVE CHANNEL MSCK"/>
    <property type="match status" value="1"/>
</dbReference>
<evidence type="ECO:0000256" key="8">
    <source>
        <dbReference type="SAM" id="Phobius"/>
    </source>
</evidence>
<dbReference type="Gene3D" id="2.30.30.60">
    <property type="match status" value="1"/>
</dbReference>
<feature type="domain" description="Mechanosensitive ion channel MscS" evidence="10">
    <location>
        <begin position="626"/>
        <end position="693"/>
    </location>
</feature>
<proteinExistence type="inferred from homology"/>
<dbReference type="InterPro" id="IPR010920">
    <property type="entry name" value="LSM_dom_sf"/>
</dbReference>
<feature type="transmembrane region" description="Helical" evidence="8">
    <location>
        <begin position="231"/>
        <end position="249"/>
    </location>
</feature>
<evidence type="ECO:0000313" key="13">
    <source>
        <dbReference type="EMBL" id="NUB45161.1"/>
    </source>
</evidence>
<evidence type="ECO:0000259" key="12">
    <source>
        <dbReference type="Pfam" id="PF21082"/>
    </source>
</evidence>
<reference evidence="13" key="1">
    <citation type="submission" date="2020-05" db="EMBL/GenBank/DDBJ databases">
        <title>Fertoebacter nigrum gen. nov., sp. nov., a new member of the family Rhodobacteraceae.</title>
        <authorList>
            <person name="Szuroczki S."/>
            <person name="Abbaszade G."/>
            <person name="Buni D."/>
            <person name="Schumann P."/>
            <person name="Toth E."/>
        </authorList>
    </citation>
    <scope>NUCLEOTIDE SEQUENCE</scope>
    <source>
        <strain evidence="13">RG-N-1a</strain>
    </source>
</reference>
<evidence type="ECO:0000256" key="2">
    <source>
        <dbReference type="ARBA" id="ARBA00008017"/>
    </source>
</evidence>
<feature type="transmembrane region" description="Helical" evidence="8">
    <location>
        <begin position="299"/>
        <end position="325"/>
    </location>
</feature>
<feature type="transmembrane region" description="Helical" evidence="8">
    <location>
        <begin position="543"/>
        <end position="560"/>
    </location>
</feature>
<evidence type="ECO:0000256" key="7">
    <source>
        <dbReference type="SAM" id="MobiDB-lite"/>
    </source>
</evidence>
<dbReference type="InterPro" id="IPR006686">
    <property type="entry name" value="MscS_channel_CS"/>
</dbReference>
<dbReference type="Gene3D" id="1.10.287.1260">
    <property type="match status" value="1"/>
</dbReference>
<dbReference type="InterPro" id="IPR011014">
    <property type="entry name" value="MscS_channel_TM-2"/>
</dbReference>